<proteinExistence type="predicted"/>
<reference evidence="2" key="1">
    <citation type="submission" date="2023-10" db="EMBL/GenBank/DDBJ databases">
        <authorList>
            <person name="Chen Y."/>
            <person name="Shah S."/>
            <person name="Dougan E. K."/>
            <person name="Thang M."/>
            <person name="Chan C."/>
        </authorList>
    </citation>
    <scope>NUCLEOTIDE SEQUENCE [LARGE SCALE GENOMIC DNA]</scope>
</reference>
<dbReference type="EMBL" id="CAUYUJ010014954">
    <property type="protein sequence ID" value="CAK0848164.1"/>
    <property type="molecule type" value="Genomic_DNA"/>
</dbReference>
<feature type="non-terminal residue" evidence="2">
    <location>
        <position position="167"/>
    </location>
</feature>
<organism evidence="2 3">
    <name type="scientific">Prorocentrum cordatum</name>
    <dbReference type="NCBI Taxonomy" id="2364126"/>
    <lineage>
        <taxon>Eukaryota</taxon>
        <taxon>Sar</taxon>
        <taxon>Alveolata</taxon>
        <taxon>Dinophyceae</taxon>
        <taxon>Prorocentrales</taxon>
        <taxon>Prorocentraceae</taxon>
        <taxon>Prorocentrum</taxon>
    </lineage>
</organism>
<accession>A0ABN9TSI3</accession>
<comment type="caution">
    <text evidence="2">The sequence shown here is derived from an EMBL/GenBank/DDBJ whole genome shotgun (WGS) entry which is preliminary data.</text>
</comment>
<keyword evidence="3" id="KW-1185">Reference proteome</keyword>
<sequence>MQQTIDVLKKIDDAECAEGDPRILEPKKVQAVAEDEKKPTFQHQVSSACNSVRALEPKLLKSVSYHQRLQVQLAAQFEWAKKHLQSDIRAAVATLFGEAFEKVKAFKGERSQLFQRLQKKLCKAGEDGAAAAAPDGGGGPEAPGRETAHAPAASSGAAASGDPAATA</sequence>
<evidence type="ECO:0000256" key="1">
    <source>
        <dbReference type="SAM" id="MobiDB-lite"/>
    </source>
</evidence>
<feature type="region of interest" description="Disordered" evidence="1">
    <location>
        <begin position="125"/>
        <end position="167"/>
    </location>
</feature>
<name>A0ABN9TSI3_9DINO</name>
<feature type="compositionally biased region" description="Low complexity" evidence="1">
    <location>
        <begin position="149"/>
        <end position="167"/>
    </location>
</feature>
<protein>
    <submittedName>
        <fullName evidence="2">Uncharacterized protein</fullName>
    </submittedName>
</protein>
<gene>
    <name evidence="2" type="ORF">PCOR1329_LOCUS41179</name>
</gene>
<evidence type="ECO:0000313" key="2">
    <source>
        <dbReference type="EMBL" id="CAK0848164.1"/>
    </source>
</evidence>
<evidence type="ECO:0000313" key="3">
    <source>
        <dbReference type="Proteomes" id="UP001189429"/>
    </source>
</evidence>
<dbReference type="Proteomes" id="UP001189429">
    <property type="component" value="Unassembled WGS sequence"/>
</dbReference>